<dbReference type="InterPro" id="IPR022742">
    <property type="entry name" value="Hydrolase_4"/>
</dbReference>
<evidence type="ECO:0000313" key="3">
    <source>
        <dbReference type="Proteomes" id="UP000824469"/>
    </source>
</evidence>
<dbReference type="Gene3D" id="3.40.50.1820">
    <property type="entry name" value="alpha/beta hydrolase"/>
    <property type="match status" value="1"/>
</dbReference>
<dbReference type="Pfam" id="PF12146">
    <property type="entry name" value="Hydrolase_4"/>
    <property type="match status" value="1"/>
</dbReference>
<dbReference type="EMBL" id="JAHRHJ020000008">
    <property type="protein sequence ID" value="KAH9305679.1"/>
    <property type="molecule type" value="Genomic_DNA"/>
</dbReference>
<comment type="caution">
    <text evidence="2">The sequence shown here is derived from an EMBL/GenBank/DDBJ whole genome shotgun (WGS) entry which is preliminary data.</text>
</comment>
<dbReference type="Proteomes" id="UP000824469">
    <property type="component" value="Unassembled WGS sequence"/>
</dbReference>
<dbReference type="InterPro" id="IPR051044">
    <property type="entry name" value="MAG_DAG_Lipase"/>
</dbReference>
<feature type="non-terminal residue" evidence="2">
    <location>
        <position position="256"/>
    </location>
</feature>
<organism evidence="2 3">
    <name type="scientific">Taxus chinensis</name>
    <name type="common">Chinese yew</name>
    <name type="synonym">Taxus wallichiana var. chinensis</name>
    <dbReference type="NCBI Taxonomy" id="29808"/>
    <lineage>
        <taxon>Eukaryota</taxon>
        <taxon>Viridiplantae</taxon>
        <taxon>Streptophyta</taxon>
        <taxon>Embryophyta</taxon>
        <taxon>Tracheophyta</taxon>
        <taxon>Spermatophyta</taxon>
        <taxon>Pinopsida</taxon>
        <taxon>Pinidae</taxon>
        <taxon>Conifers II</taxon>
        <taxon>Cupressales</taxon>
        <taxon>Taxaceae</taxon>
        <taxon>Taxus</taxon>
    </lineage>
</organism>
<name>A0AA38FK90_TAXCH</name>
<dbReference type="OMA" id="GNDISWH"/>
<reference evidence="2 3" key="1">
    <citation type="journal article" date="2021" name="Nat. Plants">
        <title>The Taxus genome provides insights into paclitaxel biosynthesis.</title>
        <authorList>
            <person name="Xiong X."/>
            <person name="Gou J."/>
            <person name="Liao Q."/>
            <person name="Li Y."/>
            <person name="Zhou Q."/>
            <person name="Bi G."/>
            <person name="Li C."/>
            <person name="Du R."/>
            <person name="Wang X."/>
            <person name="Sun T."/>
            <person name="Guo L."/>
            <person name="Liang H."/>
            <person name="Lu P."/>
            <person name="Wu Y."/>
            <person name="Zhang Z."/>
            <person name="Ro D.K."/>
            <person name="Shang Y."/>
            <person name="Huang S."/>
            <person name="Yan J."/>
        </authorList>
    </citation>
    <scope>NUCLEOTIDE SEQUENCE [LARGE SCALE GENOMIC DNA]</scope>
    <source>
        <strain evidence="2">Ta-2019</strain>
    </source>
</reference>
<feature type="domain" description="Serine aminopeptidase S33" evidence="1">
    <location>
        <begin position="11"/>
        <end position="210"/>
    </location>
</feature>
<dbReference type="PANTHER" id="PTHR11614">
    <property type="entry name" value="PHOSPHOLIPASE-RELATED"/>
    <property type="match status" value="1"/>
</dbReference>
<sequence length="256" mass="29165">MQRDFVAESGEYRNKPRFLYGESMGGAVVLLLHRKEASFWNGAVLVAPMCKVPIIQIPLLYLSQIKDKASSHLDLVVVLQQISDKIKPHAVVANILTWLELFIPKWKIVPTKDVIDSAFKDPAKREQIRSNELIYQDKPRLKTALEMMRTSMDLENRLCEVTVPFLVLHGEDDSVTDPCVSSLLYNSACSHDKELKIYPGMWHALTSGEPDHNVDRVFTDILSWLDHRVNNQIGSGKDGPLSEYRQKKPTKFLYSS</sequence>
<evidence type="ECO:0000313" key="2">
    <source>
        <dbReference type="EMBL" id="KAH9305679.1"/>
    </source>
</evidence>
<accession>A0AA38FK90</accession>
<gene>
    <name evidence="2" type="ORF">KI387_010083</name>
</gene>
<protein>
    <recommendedName>
        <fullName evidence="1">Serine aminopeptidase S33 domain-containing protein</fullName>
    </recommendedName>
</protein>
<dbReference type="AlphaFoldDB" id="A0AA38FK90"/>
<evidence type="ECO:0000259" key="1">
    <source>
        <dbReference type="Pfam" id="PF12146"/>
    </source>
</evidence>
<dbReference type="InterPro" id="IPR029058">
    <property type="entry name" value="AB_hydrolase_fold"/>
</dbReference>
<proteinExistence type="predicted"/>
<dbReference type="SUPFAM" id="SSF53474">
    <property type="entry name" value="alpha/beta-Hydrolases"/>
    <property type="match status" value="1"/>
</dbReference>
<keyword evidence="3" id="KW-1185">Reference proteome</keyword>